<protein>
    <submittedName>
        <fullName evidence="2">Uncharacterized protein</fullName>
    </submittedName>
</protein>
<name>A0ABD5Q9F6_9EURY</name>
<dbReference type="EMBL" id="JBHSJG010000003">
    <property type="protein sequence ID" value="MFC4986298.1"/>
    <property type="molecule type" value="Genomic_DNA"/>
</dbReference>
<evidence type="ECO:0000256" key="1">
    <source>
        <dbReference type="SAM" id="Phobius"/>
    </source>
</evidence>
<evidence type="ECO:0000313" key="3">
    <source>
        <dbReference type="Proteomes" id="UP001595925"/>
    </source>
</evidence>
<keyword evidence="1" id="KW-0812">Transmembrane</keyword>
<accession>A0ABD5Q9F6</accession>
<proteinExistence type="predicted"/>
<feature type="transmembrane region" description="Helical" evidence="1">
    <location>
        <begin position="78"/>
        <end position="99"/>
    </location>
</feature>
<comment type="caution">
    <text evidence="2">The sequence shown here is derived from an EMBL/GenBank/DDBJ whole genome shotgun (WGS) entry which is preliminary data.</text>
</comment>
<keyword evidence="1" id="KW-0472">Membrane</keyword>
<keyword evidence="3" id="KW-1185">Reference proteome</keyword>
<dbReference type="Proteomes" id="UP001595925">
    <property type="component" value="Unassembled WGS sequence"/>
</dbReference>
<sequence length="103" mass="11160">MPLTLLQSIVSDLDIVSAYLSQHIPIYTYGRLMEIGLSHIFVALVVYALLLFVLFTFRVIVGSILIPSWTPFPRRGDGVVVGVVAPLAAIVAIDFLQFAGVGS</sequence>
<organism evidence="2 3">
    <name type="scientific">Saliphagus infecundisoli</name>
    <dbReference type="NCBI Taxonomy" id="1849069"/>
    <lineage>
        <taxon>Archaea</taxon>
        <taxon>Methanobacteriati</taxon>
        <taxon>Methanobacteriota</taxon>
        <taxon>Stenosarchaea group</taxon>
        <taxon>Halobacteria</taxon>
        <taxon>Halobacteriales</taxon>
        <taxon>Natrialbaceae</taxon>
        <taxon>Saliphagus</taxon>
    </lineage>
</organism>
<feature type="transmembrane region" description="Helical" evidence="1">
    <location>
        <begin position="40"/>
        <end position="66"/>
    </location>
</feature>
<keyword evidence="1" id="KW-1133">Transmembrane helix</keyword>
<dbReference type="AlphaFoldDB" id="A0ABD5Q9F6"/>
<reference evidence="2 3" key="1">
    <citation type="journal article" date="2019" name="Int. J. Syst. Evol. Microbiol.">
        <title>The Global Catalogue of Microorganisms (GCM) 10K type strain sequencing project: providing services to taxonomists for standard genome sequencing and annotation.</title>
        <authorList>
            <consortium name="The Broad Institute Genomics Platform"/>
            <consortium name="The Broad Institute Genome Sequencing Center for Infectious Disease"/>
            <person name="Wu L."/>
            <person name="Ma J."/>
        </authorList>
    </citation>
    <scope>NUCLEOTIDE SEQUENCE [LARGE SCALE GENOMIC DNA]</scope>
    <source>
        <strain evidence="2 3">CGMCC 1.15824</strain>
    </source>
</reference>
<dbReference type="RefSeq" id="WP_224829471.1">
    <property type="nucleotide sequence ID" value="NZ_JAIVEF010000013.1"/>
</dbReference>
<gene>
    <name evidence="2" type="ORF">ACFPFO_00615</name>
</gene>
<evidence type="ECO:0000313" key="2">
    <source>
        <dbReference type="EMBL" id="MFC4986298.1"/>
    </source>
</evidence>